<reference evidence="4" key="3">
    <citation type="submission" date="2018-05" db="EMBL/GenBank/DDBJ databases">
        <authorList>
            <person name="Lu D."/>
        </authorList>
    </citation>
    <scope>NUCLEOTIDE SEQUENCE [LARGE SCALE GENOMIC DNA]</scope>
    <source>
        <strain evidence="4">ZY111</strain>
    </source>
</reference>
<sequence length="112" mass="12706">MHTTSNELSLIPFVVIFVSIITIIILFLRNRHKEKIELIKKGSDVIFEDIIEQMRLNNLGRGIILINLALGIFLGHLLTTISDLNNAVCYIGSCLMFLGIGSLLFYFILRNK</sequence>
<accession>A0A2U2X5N0</accession>
<organism evidence="3 4">
    <name type="scientific">Algibacter marinivivus</name>
    <dbReference type="NCBI Taxonomy" id="2100723"/>
    <lineage>
        <taxon>Bacteria</taxon>
        <taxon>Pseudomonadati</taxon>
        <taxon>Bacteroidota</taxon>
        <taxon>Flavobacteriia</taxon>
        <taxon>Flavobacteriales</taxon>
        <taxon>Flavobacteriaceae</taxon>
        <taxon>Algibacter</taxon>
    </lineage>
</organism>
<dbReference type="RefSeq" id="WP_109351105.1">
    <property type="nucleotide sequence ID" value="NZ_QFRI01000001.1"/>
</dbReference>
<proteinExistence type="predicted"/>
<evidence type="ECO:0000259" key="2">
    <source>
        <dbReference type="Pfam" id="PF19762"/>
    </source>
</evidence>
<dbReference type="Proteomes" id="UP000245375">
    <property type="component" value="Unassembled WGS sequence"/>
</dbReference>
<dbReference type="Pfam" id="PF19762">
    <property type="entry name" value="DUF6249"/>
    <property type="match status" value="1"/>
</dbReference>
<reference evidence="4" key="2">
    <citation type="submission" date="2018-05" db="EMBL/GenBank/DDBJ databases">
        <title>Algibacter marinivivus sp. nov., isolated from sample around a algae.</title>
        <authorList>
            <person name="Lu D."/>
        </authorList>
    </citation>
    <scope>NUCLEOTIDE SEQUENCE [LARGE SCALE GENOMIC DNA]</scope>
    <source>
        <strain evidence="4">ZY111</strain>
    </source>
</reference>
<evidence type="ECO:0000313" key="4">
    <source>
        <dbReference type="Proteomes" id="UP000245375"/>
    </source>
</evidence>
<name>A0A2U2X5N0_9FLAO</name>
<evidence type="ECO:0000256" key="1">
    <source>
        <dbReference type="SAM" id="Phobius"/>
    </source>
</evidence>
<dbReference type="EMBL" id="QFRI01000001">
    <property type="protein sequence ID" value="PWH83081.1"/>
    <property type="molecule type" value="Genomic_DNA"/>
</dbReference>
<gene>
    <name evidence="3" type="ORF">DIS18_00565</name>
</gene>
<reference evidence="3 4" key="1">
    <citation type="submission" date="2018-05" db="EMBL/GenBank/DDBJ databases">
        <title>Algibacter marinivivus sp. nov., isolated from sample around a algae.</title>
        <authorList>
            <person name="Zhong X."/>
        </authorList>
    </citation>
    <scope>NUCLEOTIDE SEQUENCE [LARGE SCALE GENOMIC DNA]</scope>
    <source>
        <strain evidence="3 4">ZY111</strain>
    </source>
</reference>
<protein>
    <recommendedName>
        <fullName evidence="2">DUF6249 domain-containing protein</fullName>
    </recommendedName>
</protein>
<keyword evidence="1" id="KW-1133">Transmembrane helix</keyword>
<evidence type="ECO:0000313" key="3">
    <source>
        <dbReference type="EMBL" id="PWH83081.1"/>
    </source>
</evidence>
<dbReference type="InterPro" id="IPR046216">
    <property type="entry name" value="DUF6249"/>
</dbReference>
<feature type="domain" description="DUF6249" evidence="2">
    <location>
        <begin position="14"/>
        <end position="108"/>
    </location>
</feature>
<comment type="caution">
    <text evidence="3">The sequence shown here is derived from an EMBL/GenBank/DDBJ whole genome shotgun (WGS) entry which is preliminary data.</text>
</comment>
<feature type="transmembrane region" description="Helical" evidence="1">
    <location>
        <begin position="62"/>
        <end position="81"/>
    </location>
</feature>
<keyword evidence="4" id="KW-1185">Reference proteome</keyword>
<feature type="transmembrane region" description="Helical" evidence="1">
    <location>
        <begin position="87"/>
        <end position="109"/>
    </location>
</feature>
<keyword evidence="1" id="KW-0472">Membrane</keyword>
<keyword evidence="1" id="KW-0812">Transmembrane</keyword>
<dbReference type="AlphaFoldDB" id="A0A2U2X5N0"/>
<feature type="transmembrane region" description="Helical" evidence="1">
    <location>
        <begin position="6"/>
        <end position="28"/>
    </location>
</feature>